<dbReference type="InterPro" id="IPR045870">
    <property type="entry name" value="TryX_NRX_thioredoxin_dom"/>
</dbReference>
<comment type="caution">
    <text evidence="10">The sequence shown here is derived from an EMBL/GenBank/DDBJ whole genome shotgun (WGS) entry which is preliminary data.</text>
</comment>
<dbReference type="EMBL" id="JAKUCV010004202">
    <property type="protein sequence ID" value="KAJ4836198.1"/>
    <property type="molecule type" value="Genomic_DNA"/>
</dbReference>
<feature type="coiled-coil region" evidence="8">
    <location>
        <begin position="295"/>
        <end position="322"/>
    </location>
</feature>
<feature type="domain" description="Thioredoxin" evidence="9">
    <location>
        <begin position="874"/>
        <end position="1041"/>
    </location>
</feature>
<evidence type="ECO:0000313" key="10">
    <source>
        <dbReference type="EMBL" id="KAJ4836198.1"/>
    </source>
</evidence>
<dbReference type="PANTHER" id="PTHR13871:SF96">
    <property type="entry name" value="THIOREDOXIN DOMAIN-CONTAINING PROTEIN"/>
    <property type="match status" value="1"/>
</dbReference>
<dbReference type="AlphaFoldDB" id="A0A9Q0FRH3"/>
<reference evidence="10" key="2">
    <citation type="journal article" date="2023" name="Plants (Basel)">
        <title>Annotation of the Turnera subulata (Passifloraceae) Draft Genome Reveals the S-Locus Evolved after the Divergence of Turneroideae from Passifloroideae in a Stepwise Manner.</title>
        <authorList>
            <person name="Henning P.M."/>
            <person name="Roalson E.H."/>
            <person name="Mir W."/>
            <person name="McCubbin A.G."/>
            <person name="Shore J.S."/>
        </authorList>
    </citation>
    <scope>NUCLEOTIDE SEQUENCE</scope>
    <source>
        <strain evidence="10">F60SS</strain>
    </source>
</reference>
<evidence type="ECO:0000256" key="1">
    <source>
        <dbReference type="ARBA" id="ARBA00012612"/>
    </source>
</evidence>
<dbReference type="InterPro" id="IPR012336">
    <property type="entry name" value="Thioredoxin-like_fold"/>
</dbReference>
<gene>
    <name evidence="10" type="ORF">Tsubulata_046625</name>
</gene>
<dbReference type="FunFam" id="3.40.30.10:FF:000450">
    <property type="entry name" value="Probable nucleoredoxin 1"/>
    <property type="match status" value="1"/>
</dbReference>
<dbReference type="InterPro" id="IPR052259">
    <property type="entry name" value="Nucleoredoxin-like"/>
</dbReference>
<evidence type="ECO:0000256" key="5">
    <source>
        <dbReference type="ARBA" id="ARBA00025782"/>
    </source>
</evidence>
<name>A0A9Q0FRH3_9ROSI</name>
<dbReference type="PROSITE" id="PS51352">
    <property type="entry name" value="THIOREDOXIN_2"/>
    <property type="match status" value="4"/>
</dbReference>
<keyword evidence="3" id="KW-0560">Oxidoreductase</keyword>
<comment type="similarity">
    <text evidence="5">Belongs to the nucleoredoxin family.</text>
</comment>
<dbReference type="InterPro" id="IPR013766">
    <property type="entry name" value="Thioredoxin_domain"/>
</dbReference>
<dbReference type="InterPro" id="IPR036249">
    <property type="entry name" value="Thioredoxin-like_sf"/>
</dbReference>
<proteinExistence type="inferred from homology"/>
<dbReference type="InterPro" id="IPR046349">
    <property type="entry name" value="C1-like_sf"/>
</dbReference>
<evidence type="ECO:0000256" key="4">
    <source>
        <dbReference type="ARBA" id="ARBA00023027"/>
    </source>
</evidence>
<feature type="domain" description="Thioredoxin" evidence="9">
    <location>
        <begin position="306"/>
        <end position="461"/>
    </location>
</feature>
<evidence type="ECO:0000256" key="6">
    <source>
        <dbReference type="ARBA" id="ARBA00047388"/>
    </source>
</evidence>
<dbReference type="InterPro" id="IPR017937">
    <property type="entry name" value="Thioredoxin_CS"/>
</dbReference>
<sequence length="1116" mass="126710">MREDFLVRNNGDQIDSLKGKKVGLYFSASWCSPCRRFTPSLVEVYNELVPKEKFEIVFVSADEDEESFNDYFAKMPWLAIPFSEDKKRESLDELFKVRGIPHLVILDETGSVLITDGVQVARDYGVEGYPFTQERIKELQEEEERARRGQSLTSILVNHSRDYVISPDGNKIPVSELEGKTVGLYFSLASYRSSDDFTPKLVEVYKELKAKGENFEIVLISLDDEEEAFQQSFTSMPWLGVPFKDKSCEKLARYFELSIVPALVIIGSDGKTLHPNVAEAIEDHGVLAYPFTPEKVAELQEIQKAKEEAQTLESILVSSDKDFVIGKDGAKIPVSELVGKHILLYFSAHWCPPCRAFLPTLIEAYNKIKAKDDAFEVIFISSDRDEASFKDYFAEMPWLALPFGDERKASLSRTFKVQGIPMLVALGPTGRTLTKEARELVTLHGADAYPFTDEHLEELEEKYVEMSEDWPKKVKHALHEEHELLLTRRYIYACDGCEEEGRILSFHCEECDFDLHPKCALNEGKQSEGGTSDKVEGKNPEDGWVCDGDVQRCRKEWRTRTPMVISRAWSLFSFPWRGTFSSATMVQISHLAGKIVGLYFSGSCCGSSRYFTPKLVEAYDELSSTGDFEVVFISSDKDYESFSSYFSKMPWLAIPFSDQGACKLLEEMFRATVTPHLVILDTNGRVSTDQGVKIIKDYGAEGYPFMPERLDFLRDEEENAKKHQDLSSILVSASRDYLISNDGNKTLVSKLEGRIVGLYFSVHHPSSQEFTLKLVEAHNKLKEEGKNFEIVFISLDQKEEDFKQHFEKMPWFALPFKDKTCEKLARYFELRALPSLVIIGQDGATVNPNVAELIGEHGAEAYPFAPEQVAELAAIEKAKLKAQTLNSILVQGERDYVIDKGRFQVPISELVGKNILLYFSAHWCPPCRAFTPKLVQAYHEIKSKDNAFEVIFISSDHDQSSFDEYYSSMPWLALPFGDERKTFLRQKFKVKGIPAAVAIGPSGQTLTTKAREHLTTHGADAYPFTAEHLAELEEKLDEVASMWPERVQHKIVVAHEVVRSKRGAYMCNGCREAGFGWSFHCRRYDFDLHPKCALEKDQNENAREGWVCDGDSCRKP</sequence>
<evidence type="ECO:0000256" key="3">
    <source>
        <dbReference type="ARBA" id="ARBA00023002"/>
    </source>
</evidence>
<evidence type="ECO:0000313" key="11">
    <source>
        <dbReference type="Proteomes" id="UP001141552"/>
    </source>
</evidence>
<evidence type="ECO:0000256" key="8">
    <source>
        <dbReference type="SAM" id="Coils"/>
    </source>
</evidence>
<comment type="catalytic activity">
    <reaction evidence="7">
        <text>[protein]-dithiol + NADP(+) = [protein]-disulfide + NADPH + H(+)</text>
        <dbReference type="Rhea" id="RHEA:18753"/>
        <dbReference type="Rhea" id="RHEA-COMP:10593"/>
        <dbReference type="Rhea" id="RHEA-COMP:10594"/>
        <dbReference type="ChEBI" id="CHEBI:15378"/>
        <dbReference type="ChEBI" id="CHEBI:29950"/>
        <dbReference type="ChEBI" id="CHEBI:50058"/>
        <dbReference type="ChEBI" id="CHEBI:57783"/>
        <dbReference type="ChEBI" id="CHEBI:58349"/>
        <dbReference type="EC" id="1.8.1.8"/>
    </reaction>
</comment>
<evidence type="ECO:0000256" key="2">
    <source>
        <dbReference type="ARBA" id="ARBA00022737"/>
    </source>
</evidence>
<keyword evidence="2" id="KW-0677">Repeat</keyword>
<organism evidence="10 11">
    <name type="scientific">Turnera subulata</name>
    <dbReference type="NCBI Taxonomy" id="218843"/>
    <lineage>
        <taxon>Eukaryota</taxon>
        <taxon>Viridiplantae</taxon>
        <taxon>Streptophyta</taxon>
        <taxon>Embryophyta</taxon>
        <taxon>Tracheophyta</taxon>
        <taxon>Spermatophyta</taxon>
        <taxon>Magnoliopsida</taxon>
        <taxon>eudicotyledons</taxon>
        <taxon>Gunneridae</taxon>
        <taxon>Pentapetalae</taxon>
        <taxon>rosids</taxon>
        <taxon>fabids</taxon>
        <taxon>Malpighiales</taxon>
        <taxon>Passifloraceae</taxon>
        <taxon>Turnera</taxon>
    </lineage>
</organism>
<dbReference type="Gene3D" id="3.40.30.10">
    <property type="entry name" value="Glutaredoxin"/>
    <property type="match status" value="6"/>
</dbReference>
<feature type="domain" description="Thioredoxin" evidence="9">
    <location>
        <begin position="1"/>
        <end position="145"/>
    </location>
</feature>
<dbReference type="Pfam" id="PF03107">
    <property type="entry name" value="C1_2"/>
    <property type="match status" value="1"/>
</dbReference>
<dbReference type="PROSITE" id="PS00194">
    <property type="entry name" value="THIOREDOXIN_1"/>
    <property type="match status" value="2"/>
</dbReference>
<protein>
    <recommendedName>
        <fullName evidence="1">protein-disulfide reductase</fullName>
        <ecNumber evidence="1">1.8.1.8</ecNumber>
    </recommendedName>
</protein>
<accession>A0A9Q0FRH3</accession>
<dbReference type="SUPFAM" id="SSF52833">
    <property type="entry name" value="Thioredoxin-like"/>
    <property type="match status" value="6"/>
</dbReference>
<dbReference type="SUPFAM" id="SSF57889">
    <property type="entry name" value="Cysteine-rich domain"/>
    <property type="match status" value="2"/>
</dbReference>
<dbReference type="Pfam" id="PF13905">
    <property type="entry name" value="Thioredoxin_8"/>
    <property type="match status" value="6"/>
</dbReference>
<dbReference type="OrthoDB" id="409136at2759"/>
<comment type="catalytic activity">
    <reaction evidence="6">
        <text>[protein]-dithiol + NAD(+) = [protein]-disulfide + NADH + H(+)</text>
        <dbReference type="Rhea" id="RHEA:18749"/>
        <dbReference type="Rhea" id="RHEA-COMP:10593"/>
        <dbReference type="Rhea" id="RHEA-COMP:10594"/>
        <dbReference type="ChEBI" id="CHEBI:15378"/>
        <dbReference type="ChEBI" id="CHEBI:29950"/>
        <dbReference type="ChEBI" id="CHEBI:50058"/>
        <dbReference type="ChEBI" id="CHEBI:57540"/>
        <dbReference type="ChEBI" id="CHEBI:57945"/>
        <dbReference type="EC" id="1.8.1.8"/>
    </reaction>
</comment>
<keyword evidence="8" id="KW-0175">Coiled coil</keyword>
<reference evidence="10" key="1">
    <citation type="submission" date="2022-02" db="EMBL/GenBank/DDBJ databases">
        <authorList>
            <person name="Henning P.M."/>
            <person name="McCubbin A.G."/>
            <person name="Shore J.S."/>
        </authorList>
    </citation>
    <scope>NUCLEOTIDE SEQUENCE</scope>
    <source>
        <strain evidence="10">F60SS</strain>
        <tissue evidence="10">Leaves</tissue>
    </source>
</reference>
<keyword evidence="11" id="KW-1185">Reference proteome</keyword>
<feature type="domain" description="Thioredoxin" evidence="9">
    <location>
        <begin position="521"/>
        <end position="715"/>
    </location>
</feature>
<keyword evidence="4" id="KW-0520">NAD</keyword>
<dbReference type="Proteomes" id="UP001141552">
    <property type="component" value="Unassembled WGS sequence"/>
</dbReference>
<dbReference type="CDD" id="cd03009">
    <property type="entry name" value="TryX_like_TryX_NRX"/>
    <property type="match status" value="3"/>
</dbReference>
<dbReference type="EC" id="1.8.1.8" evidence="1"/>
<evidence type="ECO:0000259" key="9">
    <source>
        <dbReference type="PROSITE" id="PS51352"/>
    </source>
</evidence>
<evidence type="ECO:0000256" key="7">
    <source>
        <dbReference type="ARBA" id="ARBA00047804"/>
    </source>
</evidence>
<dbReference type="GO" id="GO:0004791">
    <property type="term" value="F:thioredoxin-disulfide reductase (NADPH) activity"/>
    <property type="evidence" value="ECO:0007669"/>
    <property type="project" value="InterPro"/>
</dbReference>
<dbReference type="PANTHER" id="PTHR13871">
    <property type="entry name" value="THIOREDOXIN"/>
    <property type="match status" value="1"/>
</dbReference>
<dbReference type="InterPro" id="IPR004146">
    <property type="entry name" value="DC1"/>
</dbReference>